<proteinExistence type="predicted"/>
<dbReference type="Proteomes" id="UP000437562">
    <property type="component" value="Unassembled WGS sequence"/>
</dbReference>
<dbReference type="EMBL" id="CABWMC010000023">
    <property type="protein sequence ID" value="VXC37812.1"/>
    <property type="molecule type" value="Genomic_DNA"/>
</dbReference>
<evidence type="ECO:0000313" key="1">
    <source>
        <dbReference type="EMBL" id="VXC37812.1"/>
    </source>
</evidence>
<evidence type="ECO:0000313" key="2">
    <source>
        <dbReference type="Proteomes" id="UP000437562"/>
    </source>
</evidence>
<dbReference type="AlphaFoldDB" id="A0A653Y5V9"/>
<sequence length="39" mass="4679">MRWLKGKLAKRKAMFSECIALVLNKNDKALFYEEREYPS</sequence>
<reference evidence="1 2" key="1">
    <citation type="submission" date="2019-10" db="EMBL/GenBank/DDBJ databases">
        <authorList>
            <person name="Karimi E."/>
        </authorList>
    </citation>
    <scope>NUCLEOTIDE SEQUENCE [LARGE SCALE GENOMIC DNA]</scope>
    <source>
        <strain evidence="1">Bacillus sp. 71</strain>
    </source>
</reference>
<accession>A0A653Y5V9</accession>
<gene>
    <name evidence="1" type="ORF">BACI71_30732</name>
</gene>
<protein>
    <submittedName>
        <fullName evidence="1">Uncharacterized protein</fullName>
    </submittedName>
</protein>
<organism evidence="1 2">
    <name type="scientific">Bacillus mycoides</name>
    <dbReference type="NCBI Taxonomy" id="1405"/>
    <lineage>
        <taxon>Bacteria</taxon>
        <taxon>Bacillati</taxon>
        <taxon>Bacillota</taxon>
        <taxon>Bacilli</taxon>
        <taxon>Bacillales</taxon>
        <taxon>Bacillaceae</taxon>
        <taxon>Bacillus</taxon>
        <taxon>Bacillus cereus group</taxon>
    </lineage>
</organism>
<name>A0A653Y5V9_BACMY</name>